<feature type="region of interest" description="Disordered" evidence="7">
    <location>
        <begin position="116"/>
        <end position="174"/>
    </location>
</feature>
<evidence type="ECO:0000313" key="9">
    <source>
        <dbReference type="Proteomes" id="UP000054558"/>
    </source>
</evidence>
<dbReference type="GO" id="GO:0009411">
    <property type="term" value="P:response to UV"/>
    <property type="evidence" value="ECO:0007669"/>
    <property type="project" value="InterPro"/>
</dbReference>
<dbReference type="PANTHER" id="PTHR31290">
    <property type="entry name" value="UV-DAMAGE ENDONUCLEASE"/>
    <property type="match status" value="1"/>
</dbReference>
<dbReference type="GO" id="GO:0016787">
    <property type="term" value="F:hydrolase activity"/>
    <property type="evidence" value="ECO:0007669"/>
    <property type="project" value="UniProtKB-KW"/>
</dbReference>
<evidence type="ECO:0000256" key="1">
    <source>
        <dbReference type="ARBA" id="ARBA00022722"/>
    </source>
</evidence>
<feature type="region of interest" description="Disordered" evidence="7">
    <location>
        <begin position="194"/>
        <end position="244"/>
    </location>
</feature>
<dbReference type="Pfam" id="PF03851">
    <property type="entry name" value="UvdE"/>
    <property type="match status" value="1"/>
</dbReference>
<keyword evidence="4" id="KW-0228">DNA excision</keyword>
<evidence type="ECO:0000256" key="3">
    <source>
        <dbReference type="ARBA" id="ARBA00022763"/>
    </source>
</evidence>
<proteinExistence type="predicted"/>
<dbReference type="AlphaFoldDB" id="A0A1Y1I5T1"/>
<evidence type="ECO:0000256" key="2">
    <source>
        <dbReference type="ARBA" id="ARBA00022759"/>
    </source>
</evidence>
<keyword evidence="2 8" id="KW-0255">Endonuclease</keyword>
<feature type="compositionally biased region" description="Basic residues" evidence="7">
    <location>
        <begin position="143"/>
        <end position="153"/>
    </location>
</feature>
<dbReference type="EMBL" id="DF237178">
    <property type="protein sequence ID" value="GAQ85312.1"/>
    <property type="molecule type" value="Genomic_DNA"/>
</dbReference>
<evidence type="ECO:0000313" key="8">
    <source>
        <dbReference type="EMBL" id="GAQ85312.1"/>
    </source>
</evidence>
<gene>
    <name evidence="8" type="ORF">KFL_002290030</name>
</gene>
<evidence type="ECO:0000256" key="7">
    <source>
        <dbReference type="SAM" id="MobiDB-lite"/>
    </source>
</evidence>
<feature type="compositionally biased region" description="Acidic residues" evidence="7">
    <location>
        <begin position="322"/>
        <end position="335"/>
    </location>
</feature>
<sequence>MTPSLGALGGAAGVTPSVGAFGGVALPGTKKGEHVVSAKKASRSTVVAQSMMSSEVTIKTGAGGTRTGKRARSARRNVHSAAVRELLPQEKLEEDEDCGLTHAQAEYLRAQIEKTFGPDEPGLKGKGLGDDYLEGGREETPKPKPKAKARVSKKSVASPVGEIEEPVKAKKGARKAAQAVEASVPALESVENDVATKVGKKKRSRKGADLEVPEETSNGGKVKRARKDAPNRVWRNGNTLSPWRSIPADVSIEVSAEVSAVEIVEDKVEVFEPKVAKKRGGKKAAVEGAEQIASAGNDGEMDELPVKKPRRSKKAVVKPELEEGEDGVVDDEDEPIEKPNRKRKPKAVKVKAEVEGEVDEEDEAKKAAEEEEKKAIRQEKARLRAVAKAAANEEAWLEEDRKVEDERQQWLKTLPHVSFTDSLRTRLGYACICTELRMLKPASRSVFCSRHLTLKTLSEKGSAEAKLRALQNLADLKTIIEWNERHGIRFFRMSSQIFPHLENPLVTEKDRYDLSFARETLREVGDLARKYGHRLTFHPSHFNQLGTVPGKVLDGTVADLQMHADILDAMGCDQDSVLIVHGGGAYGDKDAALERVRQNVRRLPDSIRRRLVFENDEKVYHTNLLLPLSEELQIPICVDYFHHQCYGEDEFDIYDPALTARIMKVWRDRGMKPKCHISEQAPDAPVGAHSDAIDELPEKLLAIARQYDMDIMLESKDKEQSLGKLLVRYFSRGVDDGRLTYALKSDTA</sequence>
<dbReference type="SUPFAM" id="SSF51658">
    <property type="entry name" value="Xylose isomerase-like"/>
    <property type="match status" value="1"/>
</dbReference>
<dbReference type="GO" id="GO:0006289">
    <property type="term" value="P:nucleotide-excision repair"/>
    <property type="evidence" value="ECO:0007669"/>
    <property type="project" value="InterPro"/>
</dbReference>
<keyword evidence="5" id="KW-0378">Hydrolase</keyword>
<keyword evidence="9" id="KW-1185">Reference proteome</keyword>
<evidence type="ECO:0000256" key="4">
    <source>
        <dbReference type="ARBA" id="ARBA00022769"/>
    </source>
</evidence>
<feature type="region of interest" description="Disordered" evidence="7">
    <location>
        <begin position="57"/>
        <end position="79"/>
    </location>
</feature>
<feature type="compositionally biased region" description="Basic residues" evidence="7">
    <location>
        <begin position="307"/>
        <end position="316"/>
    </location>
</feature>
<keyword evidence="3" id="KW-0227">DNA damage</keyword>
<evidence type="ECO:0000256" key="6">
    <source>
        <dbReference type="ARBA" id="ARBA00023204"/>
    </source>
</evidence>
<protein>
    <submittedName>
        <fullName evidence="8">Putative UV-endonuclease UvdE</fullName>
    </submittedName>
</protein>
<keyword evidence="1" id="KW-0540">Nuclease</keyword>
<feature type="compositionally biased region" description="Basic and acidic residues" evidence="7">
    <location>
        <begin position="121"/>
        <end position="142"/>
    </location>
</feature>
<reference evidence="8 9" key="1">
    <citation type="journal article" date="2014" name="Nat. Commun.">
        <title>Klebsormidium flaccidum genome reveals primary factors for plant terrestrial adaptation.</title>
        <authorList>
            <person name="Hori K."/>
            <person name="Maruyama F."/>
            <person name="Fujisawa T."/>
            <person name="Togashi T."/>
            <person name="Yamamoto N."/>
            <person name="Seo M."/>
            <person name="Sato S."/>
            <person name="Yamada T."/>
            <person name="Mori H."/>
            <person name="Tajima N."/>
            <person name="Moriyama T."/>
            <person name="Ikeuchi M."/>
            <person name="Watanabe M."/>
            <person name="Wada H."/>
            <person name="Kobayashi K."/>
            <person name="Saito M."/>
            <person name="Masuda T."/>
            <person name="Sasaki-Sekimoto Y."/>
            <person name="Mashiguchi K."/>
            <person name="Awai K."/>
            <person name="Shimojima M."/>
            <person name="Masuda S."/>
            <person name="Iwai M."/>
            <person name="Nobusawa T."/>
            <person name="Narise T."/>
            <person name="Kondo S."/>
            <person name="Saito H."/>
            <person name="Sato R."/>
            <person name="Murakawa M."/>
            <person name="Ihara Y."/>
            <person name="Oshima-Yamada Y."/>
            <person name="Ohtaka K."/>
            <person name="Satoh M."/>
            <person name="Sonobe K."/>
            <person name="Ishii M."/>
            <person name="Ohtani R."/>
            <person name="Kanamori-Sato M."/>
            <person name="Honoki R."/>
            <person name="Miyazaki D."/>
            <person name="Mochizuki H."/>
            <person name="Umetsu J."/>
            <person name="Higashi K."/>
            <person name="Shibata D."/>
            <person name="Kamiya Y."/>
            <person name="Sato N."/>
            <person name="Nakamura Y."/>
            <person name="Tabata S."/>
            <person name="Ida S."/>
            <person name="Kurokawa K."/>
            <person name="Ohta H."/>
        </authorList>
    </citation>
    <scope>NUCLEOTIDE SEQUENCE [LARGE SCALE GENOMIC DNA]</scope>
    <source>
        <strain evidence="8 9">NIES-2285</strain>
    </source>
</reference>
<feature type="compositionally biased region" description="Basic residues" evidence="7">
    <location>
        <begin position="340"/>
        <end position="349"/>
    </location>
</feature>
<feature type="compositionally biased region" description="Basic residues" evidence="7">
    <location>
        <begin position="67"/>
        <end position="78"/>
    </location>
</feature>
<dbReference type="GO" id="GO:0004519">
    <property type="term" value="F:endonuclease activity"/>
    <property type="evidence" value="ECO:0007669"/>
    <property type="project" value="UniProtKB-KW"/>
</dbReference>
<dbReference type="Gene3D" id="3.20.20.150">
    <property type="entry name" value="Divalent-metal-dependent TIM barrel enzymes"/>
    <property type="match status" value="1"/>
</dbReference>
<organism evidence="8 9">
    <name type="scientific">Klebsormidium nitens</name>
    <name type="common">Green alga</name>
    <name type="synonym">Ulothrix nitens</name>
    <dbReference type="NCBI Taxonomy" id="105231"/>
    <lineage>
        <taxon>Eukaryota</taxon>
        <taxon>Viridiplantae</taxon>
        <taxon>Streptophyta</taxon>
        <taxon>Klebsormidiophyceae</taxon>
        <taxon>Klebsormidiales</taxon>
        <taxon>Klebsormidiaceae</taxon>
        <taxon>Klebsormidium</taxon>
    </lineage>
</organism>
<keyword evidence="6" id="KW-0234">DNA repair</keyword>
<dbReference type="NCBIfam" id="TIGR00629">
    <property type="entry name" value="uvde"/>
    <property type="match status" value="1"/>
</dbReference>
<feature type="region of interest" description="Disordered" evidence="7">
    <location>
        <begin position="275"/>
        <end position="366"/>
    </location>
</feature>
<accession>A0A1Y1I5T1</accession>
<dbReference type="OrthoDB" id="541883at2759"/>
<dbReference type="InterPro" id="IPR004601">
    <property type="entry name" value="UvdE"/>
</dbReference>
<dbReference type="Proteomes" id="UP000054558">
    <property type="component" value="Unassembled WGS sequence"/>
</dbReference>
<dbReference type="InterPro" id="IPR036237">
    <property type="entry name" value="Xyl_isomerase-like_sf"/>
</dbReference>
<evidence type="ECO:0000256" key="5">
    <source>
        <dbReference type="ARBA" id="ARBA00022801"/>
    </source>
</evidence>
<name>A0A1Y1I5T1_KLENI</name>
<dbReference type="PANTHER" id="PTHR31290:SF5">
    <property type="entry name" value="UV-DAMAGE ENDONUCLEASE"/>
    <property type="match status" value="1"/>
</dbReference>